<dbReference type="AlphaFoldDB" id="A0A5C6E1U4"/>
<comment type="caution">
    <text evidence="3">The sequence shown here is derived from an EMBL/GenBank/DDBJ whole genome shotgun (WGS) entry which is preliminary data.</text>
</comment>
<keyword evidence="2" id="KW-0472">Membrane</keyword>
<gene>
    <name evidence="3" type="ORF">Poly41_11610</name>
</gene>
<reference evidence="3 4" key="1">
    <citation type="submission" date="2019-02" db="EMBL/GenBank/DDBJ databases">
        <title>Deep-cultivation of Planctomycetes and their phenomic and genomic characterization uncovers novel biology.</title>
        <authorList>
            <person name="Wiegand S."/>
            <person name="Jogler M."/>
            <person name="Boedeker C."/>
            <person name="Pinto D."/>
            <person name="Vollmers J."/>
            <person name="Rivas-Marin E."/>
            <person name="Kohn T."/>
            <person name="Peeters S.H."/>
            <person name="Heuer A."/>
            <person name="Rast P."/>
            <person name="Oberbeckmann S."/>
            <person name="Bunk B."/>
            <person name="Jeske O."/>
            <person name="Meyerdierks A."/>
            <person name="Storesund J.E."/>
            <person name="Kallscheuer N."/>
            <person name="Luecker S."/>
            <person name="Lage O.M."/>
            <person name="Pohl T."/>
            <person name="Merkel B.J."/>
            <person name="Hornburger P."/>
            <person name="Mueller R.-W."/>
            <person name="Bruemmer F."/>
            <person name="Labrenz M."/>
            <person name="Spormann A.M."/>
            <person name="Op Den Camp H."/>
            <person name="Overmann J."/>
            <person name="Amann R."/>
            <person name="Jetten M.S.M."/>
            <person name="Mascher T."/>
            <person name="Medema M.H."/>
            <person name="Devos D.P."/>
            <person name="Kaster A.-K."/>
            <person name="Ovreas L."/>
            <person name="Rohde M."/>
            <person name="Galperin M.Y."/>
            <person name="Jogler C."/>
        </authorList>
    </citation>
    <scope>NUCLEOTIDE SEQUENCE [LARGE SCALE GENOMIC DNA]</scope>
    <source>
        <strain evidence="3 4">Poly41</strain>
    </source>
</reference>
<dbReference type="RefSeq" id="WP_146524839.1">
    <property type="nucleotide sequence ID" value="NZ_SJPV01000001.1"/>
</dbReference>
<feature type="transmembrane region" description="Helical" evidence="2">
    <location>
        <begin position="23"/>
        <end position="43"/>
    </location>
</feature>
<keyword evidence="2" id="KW-0812">Transmembrane</keyword>
<sequence length="793" mass="87617">MKPIWPYLAVILDSFHAALSSRILWIAFVAIWILLGALSPIGYREDYTTTFLDRDLDNASRLKAMLAQGLVDPNQASKPAGRIAAALSEDLKRQLRQVGEGEDVRIWFSKLSDSLNELFDDETWYDPVAWQSTVRLRELRELDPMDAEAMSDSLRARRTRLRIEAALPGVFQSRSARSIRLTYFGMDFPARLAIDKTQFRIVLNQMVLPTIINWLLGFILVFLGILVTASIVPDMLQPGSLHLLLSKPISRSMLLISKFIGGCAFVCLCVIQLVIGLYLISGLRLDVWNARVLLCIPVSVFVFAVFYSVSVFAGLRWRSPILAIGVTCMFGAFCVVVGFIGGFFDVFVSRPDSLKHLAISGDEVFATTRGEGLLRWDAAGQQWDEVFESEALGADRVLPPVTLDDGSIATARVVGGRMNVFGMGAFDLLVLTEPNRWRPQPSLRLPTATTRLLVAGDDLLAVNTSGAAITSQSKVLQGVAPDPDASEGASVEPESSASAENTPSSQPDWMAKLSSMMGVPTAGFENILPKEIALNPPRTFAIDSSGDSLVFLSGKDLFSLHGNRDAGIPATWTRTAEETLFDELPRFASLATGGGHVVVATQTSELRVLETATLEEKALVTLPQQLTCLALVALGDQDRFVVLTSDKRCRILEWNSVAKTWDMQKEIPVKKVETVEYVSKSNQIVLAHHLDQVDFLDAEHFGIRRFLRPHVSRWRQVDRYLMTPLRTLTPQTGELGGTVAAIISGETSVEFHRDASGPVELVRYKILEPVLSCSLFILLMMTLSCVYFRRSDF</sequence>
<evidence type="ECO:0000313" key="3">
    <source>
        <dbReference type="EMBL" id="TWU42860.1"/>
    </source>
</evidence>
<name>A0A5C6E1U4_9BACT</name>
<accession>A0A5C6E1U4</accession>
<evidence type="ECO:0000256" key="2">
    <source>
        <dbReference type="SAM" id="Phobius"/>
    </source>
</evidence>
<feature type="transmembrane region" description="Helical" evidence="2">
    <location>
        <begin position="206"/>
        <end position="232"/>
    </location>
</feature>
<feature type="transmembrane region" description="Helical" evidence="2">
    <location>
        <begin position="321"/>
        <end position="348"/>
    </location>
</feature>
<dbReference type="Pfam" id="PF12679">
    <property type="entry name" value="ABC2_membrane_2"/>
    <property type="match status" value="1"/>
</dbReference>
<dbReference type="SUPFAM" id="SSF50998">
    <property type="entry name" value="Quinoprotein alcohol dehydrogenase-like"/>
    <property type="match status" value="1"/>
</dbReference>
<feature type="region of interest" description="Disordered" evidence="1">
    <location>
        <begin position="475"/>
        <end position="510"/>
    </location>
</feature>
<keyword evidence="4" id="KW-1185">Reference proteome</keyword>
<evidence type="ECO:0000256" key="1">
    <source>
        <dbReference type="SAM" id="MobiDB-lite"/>
    </source>
</evidence>
<dbReference type="InterPro" id="IPR011047">
    <property type="entry name" value="Quinoprotein_ADH-like_sf"/>
</dbReference>
<protein>
    <submittedName>
        <fullName evidence="3">ABC-2 family transporter protein</fullName>
    </submittedName>
</protein>
<feature type="transmembrane region" description="Helical" evidence="2">
    <location>
        <begin position="292"/>
        <end position="315"/>
    </location>
</feature>
<feature type="transmembrane region" description="Helical" evidence="2">
    <location>
        <begin position="770"/>
        <end position="789"/>
    </location>
</feature>
<dbReference type="EMBL" id="SJPV01000001">
    <property type="protein sequence ID" value="TWU42860.1"/>
    <property type="molecule type" value="Genomic_DNA"/>
</dbReference>
<proteinExistence type="predicted"/>
<feature type="compositionally biased region" description="Low complexity" evidence="1">
    <location>
        <begin position="486"/>
        <end position="500"/>
    </location>
</feature>
<organism evidence="3 4">
    <name type="scientific">Novipirellula artificiosorum</name>
    <dbReference type="NCBI Taxonomy" id="2528016"/>
    <lineage>
        <taxon>Bacteria</taxon>
        <taxon>Pseudomonadati</taxon>
        <taxon>Planctomycetota</taxon>
        <taxon>Planctomycetia</taxon>
        <taxon>Pirellulales</taxon>
        <taxon>Pirellulaceae</taxon>
        <taxon>Novipirellula</taxon>
    </lineage>
</organism>
<evidence type="ECO:0000313" key="4">
    <source>
        <dbReference type="Proteomes" id="UP000319143"/>
    </source>
</evidence>
<keyword evidence="2" id="KW-1133">Transmembrane helix</keyword>
<dbReference type="OrthoDB" id="260214at2"/>
<feature type="transmembrane region" description="Helical" evidence="2">
    <location>
        <begin position="252"/>
        <end position="280"/>
    </location>
</feature>
<dbReference type="Proteomes" id="UP000319143">
    <property type="component" value="Unassembled WGS sequence"/>
</dbReference>
<dbReference type="GO" id="GO:0005886">
    <property type="term" value="C:plasma membrane"/>
    <property type="evidence" value="ECO:0007669"/>
    <property type="project" value="UniProtKB-SubCell"/>
</dbReference>
<dbReference type="GO" id="GO:0140359">
    <property type="term" value="F:ABC-type transporter activity"/>
    <property type="evidence" value="ECO:0007669"/>
    <property type="project" value="InterPro"/>
</dbReference>